<gene>
    <name evidence="2" type="ORF">BKCO1_2000025</name>
</gene>
<feature type="region of interest" description="Disordered" evidence="1">
    <location>
        <begin position="153"/>
        <end position="238"/>
    </location>
</feature>
<comment type="caution">
    <text evidence="2">The sequence shown here is derived from an EMBL/GenBank/DDBJ whole genome shotgun (WGS) entry which is preliminary data.</text>
</comment>
<feature type="compositionally biased region" description="Low complexity" evidence="1">
    <location>
        <begin position="101"/>
        <end position="112"/>
    </location>
</feature>
<dbReference type="STRING" id="236234.A0A1J9R2S2"/>
<dbReference type="CDD" id="cd00167">
    <property type="entry name" value="SANT"/>
    <property type="match status" value="1"/>
</dbReference>
<dbReference type="InterPro" id="IPR009057">
    <property type="entry name" value="Homeodomain-like_sf"/>
</dbReference>
<evidence type="ECO:0000256" key="1">
    <source>
        <dbReference type="SAM" id="MobiDB-lite"/>
    </source>
</evidence>
<sequence length="318" mass="35612">MASFKYLDMNKIDPGWARKHRMTLWASGVSPYKVEKICAKPSFSEMAASAEKEYAIDEALAKAKEEGAKEALQKAAAENKAAQKNNSAKPSALKDTTVSFATAPANNNAGTAKDADSEEKKAGSGKPSFTFSAEEDKLLLELKNENKSWKDIAKQLKKPQDAVKNRFKEIGSDDQKTVPQKESKESKKESKKEAKESKKESKESKKESKKANRDKTNGNSATQPELPNREADQSEDWDLQTITEADEEDYLILYPDSVFDEDALVAMARAMYEDHENYYQRIVSRIYDATGQRISMSAVKRKVAEARNQRRGHHETGN</sequence>
<feature type="region of interest" description="Disordered" evidence="1">
    <location>
        <begin position="65"/>
        <end position="133"/>
    </location>
</feature>
<accession>A0A1J9R2S2</accession>
<dbReference type="GeneID" id="31012462"/>
<evidence type="ECO:0000313" key="2">
    <source>
        <dbReference type="EMBL" id="OJD34912.1"/>
    </source>
</evidence>
<dbReference type="OrthoDB" id="5427780at2759"/>
<name>A0A1J9R2S2_9PEZI</name>
<dbReference type="Pfam" id="PF13921">
    <property type="entry name" value="Myb_DNA-bind_6"/>
    <property type="match status" value="1"/>
</dbReference>
<dbReference type="Gene3D" id="1.10.10.60">
    <property type="entry name" value="Homeodomain-like"/>
    <property type="match status" value="1"/>
</dbReference>
<dbReference type="EMBL" id="MNUE01000020">
    <property type="protein sequence ID" value="OJD34912.1"/>
    <property type="molecule type" value="Genomic_DNA"/>
</dbReference>
<dbReference type="Proteomes" id="UP000183809">
    <property type="component" value="Unassembled WGS sequence"/>
</dbReference>
<proteinExistence type="predicted"/>
<organism evidence="2 3">
    <name type="scientific">Diplodia corticola</name>
    <dbReference type="NCBI Taxonomy" id="236234"/>
    <lineage>
        <taxon>Eukaryota</taxon>
        <taxon>Fungi</taxon>
        <taxon>Dikarya</taxon>
        <taxon>Ascomycota</taxon>
        <taxon>Pezizomycotina</taxon>
        <taxon>Dothideomycetes</taxon>
        <taxon>Dothideomycetes incertae sedis</taxon>
        <taxon>Botryosphaeriales</taxon>
        <taxon>Botryosphaeriaceae</taxon>
        <taxon>Diplodia</taxon>
    </lineage>
</organism>
<evidence type="ECO:0000313" key="3">
    <source>
        <dbReference type="Proteomes" id="UP000183809"/>
    </source>
</evidence>
<evidence type="ECO:0008006" key="4">
    <source>
        <dbReference type="Google" id="ProtNLM"/>
    </source>
</evidence>
<dbReference type="InterPro" id="IPR001005">
    <property type="entry name" value="SANT/Myb"/>
</dbReference>
<dbReference type="SUPFAM" id="SSF46689">
    <property type="entry name" value="Homeodomain-like"/>
    <property type="match status" value="1"/>
</dbReference>
<keyword evidence="3" id="KW-1185">Reference proteome</keyword>
<dbReference type="AlphaFoldDB" id="A0A1J9R2S2"/>
<feature type="compositionally biased region" description="Low complexity" evidence="1">
    <location>
        <begin position="73"/>
        <end position="91"/>
    </location>
</feature>
<feature type="compositionally biased region" description="Basic and acidic residues" evidence="1">
    <location>
        <begin position="113"/>
        <end position="122"/>
    </location>
</feature>
<reference evidence="2 3" key="1">
    <citation type="submission" date="2016-10" db="EMBL/GenBank/DDBJ databases">
        <title>Proteomics and genomics reveal pathogen-plant mechanisms compatible with a hemibiotrophic lifestyle of Diplodia corticola.</title>
        <authorList>
            <person name="Fernandes I."/>
            <person name="De Jonge R."/>
            <person name="Van De Peer Y."/>
            <person name="Devreese B."/>
            <person name="Alves A."/>
            <person name="Esteves A.C."/>
        </authorList>
    </citation>
    <scope>NUCLEOTIDE SEQUENCE [LARGE SCALE GENOMIC DNA]</scope>
    <source>
        <strain evidence="2 3">CBS 112549</strain>
    </source>
</reference>
<feature type="compositionally biased region" description="Basic and acidic residues" evidence="1">
    <location>
        <begin position="153"/>
        <end position="216"/>
    </location>
</feature>
<protein>
    <recommendedName>
        <fullName evidence="4">Myb-like domain-containing protein</fullName>
    </recommendedName>
</protein>
<dbReference type="RefSeq" id="XP_020131172.1">
    <property type="nucleotide sequence ID" value="XM_020272203.1"/>
</dbReference>